<protein>
    <submittedName>
        <fullName evidence="1">Uncharacterized protein</fullName>
    </submittedName>
</protein>
<sequence length="125" mass="13719">MSGLLAFKTRESGMPKPLCCSSHLEDKWFIPAALESVRRCPARADYIELCFATDEGSWTWCFRDPLERRERTGGTLALAVGPYGAQAHCVEGSGLGLALPTSEALPMVLGGSRTYVARRLVERGW</sequence>
<comment type="caution">
    <text evidence="1">The sequence shown here is derived from an EMBL/GenBank/DDBJ whole genome shotgun (WGS) entry which is preliminary data.</text>
</comment>
<proteinExistence type="predicted"/>
<name>A0A2S8BQ03_9MYCO</name>
<reference evidence="1 2" key="1">
    <citation type="journal article" date="2017" name="Int. J. Syst. Evol. Microbiol.">
        <title>Mycobacterium talmoniae sp. nov., a slowly growing mycobacterium isolated from human respiratory samples.</title>
        <authorList>
            <person name="Davidson R.M."/>
            <person name="DeGroote M.A."/>
            <person name="Marola J.L."/>
            <person name="Buss S."/>
            <person name="Jones V."/>
            <person name="McNeil M.R."/>
            <person name="Freifeld A.G."/>
            <person name="Elaine Epperson L."/>
            <person name="Hasan N.A."/>
            <person name="Jackson M."/>
            <person name="Iwen P.C."/>
            <person name="Salfinger M."/>
            <person name="Strong M."/>
        </authorList>
    </citation>
    <scope>NUCLEOTIDE SEQUENCE [LARGE SCALE GENOMIC DNA]</scope>
    <source>
        <strain evidence="1 2">ATCC BAA-2683</strain>
    </source>
</reference>
<dbReference type="AlphaFoldDB" id="A0A2S8BQ03"/>
<evidence type="ECO:0000313" key="1">
    <source>
        <dbReference type="EMBL" id="PQM48732.1"/>
    </source>
</evidence>
<dbReference type="Proteomes" id="UP000238296">
    <property type="component" value="Unassembled WGS sequence"/>
</dbReference>
<dbReference type="EMBL" id="PPEA01000148">
    <property type="protein sequence ID" value="PQM48732.1"/>
    <property type="molecule type" value="Genomic_DNA"/>
</dbReference>
<evidence type="ECO:0000313" key="2">
    <source>
        <dbReference type="Proteomes" id="UP000238296"/>
    </source>
</evidence>
<accession>A0A2S8BQ03</accession>
<organism evidence="1 2">
    <name type="scientific">Mycobacterium talmoniae</name>
    <dbReference type="NCBI Taxonomy" id="1858794"/>
    <lineage>
        <taxon>Bacteria</taxon>
        <taxon>Bacillati</taxon>
        <taxon>Actinomycetota</taxon>
        <taxon>Actinomycetes</taxon>
        <taxon>Mycobacteriales</taxon>
        <taxon>Mycobacteriaceae</taxon>
        <taxon>Mycobacterium</taxon>
    </lineage>
</organism>
<gene>
    <name evidence="1" type="ORF">C1Y40_01098</name>
</gene>